<dbReference type="InterPro" id="IPR004161">
    <property type="entry name" value="EFTu-like_2"/>
</dbReference>
<dbReference type="AlphaFoldDB" id="A0A0R2TE08"/>
<dbReference type="CDD" id="cd03702">
    <property type="entry name" value="IF2_mtIF2_II"/>
    <property type="match status" value="1"/>
</dbReference>
<dbReference type="CDD" id="cd03692">
    <property type="entry name" value="mtIF2_IVc"/>
    <property type="match status" value="1"/>
</dbReference>
<reference evidence="12 13" key="1">
    <citation type="submission" date="2015-10" db="EMBL/GenBank/DDBJ databases">
        <title>Metagenome-Assembled Genomes uncover a global brackish microbiome.</title>
        <authorList>
            <person name="Hugerth L.W."/>
            <person name="Larsson J."/>
            <person name="Alneberg J."/>
            <person name="Lindh M.V."/>
            <person name="Legrand C."/>
            <person name="Pinhassi J."/>
            <person name="Andersson A.F."/>
        </authorList>
    </citation>
    <scope>NUCLEOTIDE SEQUENCE [LARGE SCALE GENOMIC DNA]</scope>
    <source>
        <strain evidence="12">BACL4 MAG-120920-bin41</strain>
    </source>
</reference>
<evidence type="ECO:0000256" key="4">
    <source>
        <dbReference type="ARBA" id="ARBA00022490"/>
    </source>
</evidence>
<dbReference type="PROSITE" id="PS51722">
    <property type="entry name" value="G_TR_2"/>
    <property type="match status" value="1"/>
</dbReference>
<dbReference type="SUPFAM" id="SSF52156">
    <property type="entry name" value="Initiation factor IF2/eIF5b, domain 3"/>
    <property type="match status" value="1"/>
</dbReference>
<evidence type="ECO:0000256" key="7">
    <source>
        <dbReference type="ARBA" id="ARBA00022917"/>
    </source>
</evidence>
<dbReference type="Proteomes" id="UP000051547">
    <property type="component" value="Unassembled WGS sequence"/>
</dbReference>
<keyword evidence="8" id="KW-0342">GTP-binding</keyword>
<protein>
    <recommendedName>
        <fullName evidence="3 9">Translation initiation factor IF-2</fullName>
    </recommendedName>
</protein>
<dbReference type="Gene3D" id="3.40.50.10050">
    <property type="entry name" value="Translation initiation factor IF- 2, domain 3"/>
    <property type="match status" value="1"/>
</dbReference>
<dbReference type="PROSITE" id="PS01176">
    <property type="entry name" value="IF2"/>
    <property type="match status" value="1"/>
</dbReference>
<dbReference type="InterPro" id="IPR027417">
    <property type="entry name" value="P-loop_NTPase"/>
</dbReference>
<dbReference type="SUPFAM" id="SSF52540">
    <property type="entry name" value="P-loop containing nucleoside triphosphate hydrolases"/>
    <property type="match status" value="1"/>
</dbReference>
<evidence type="ECO:0000313" key="12">
    <source>
        <dbReference type="EMBL" id="KRO85191.1"/>
    </source>
</evidence>
<dbReference type="Gene3D" id="2.40.30.10">
    <property type="entry name" value="Translation factors"/>
    <property type="match status" value="2"/>
</dbReference>
<evidence type="ECO:0000256" key="1">
    <source>
        <dbReference type="ARBA" id="ARBA00004496"/>
    </source>
</evidence>
<evidence type="ECO:0000256" key="8">
    <source>
        <dbReference type="ARBA" id="ARBA00023134"/>
    </source>
</evidence>
<name>A0A0R2TE08_9GAMM</name>
<gene>
    <name evidence="12" type="ORF">ABR72_10555</name>
</gene>
<evidence type="ECO:0000256" key="3">
    <source>
        <dbReference type="ARBA" id="ARBA00020675"/>
    </source>
</evidence>
<keyword evidence="7 10" id="KW-0648">Protein biosynthesis</keyword>
<dbReference type="InterPro" id="IPR053905">
    <property type="entry name" value="EF-G-like_DII"/>
</dbReference>
<dbReference type="GO" id="GO:0003924">
    <property type="term" value="F:GTPase activity"/>
    <property type="evidence" value="ECO:0007669"/>
    <property type="project" value="InterPro"/>
</dbReference>
<evidence type="ECO:0000313" key="13">
    <source>
        <dbReference type="Proteomes" id="UP000051547"/>
    </source>
</evidence>
<dbReference type="InterPro" id="IPR000795">
    <property type="entry name" value="T_Tr_GTP-bd_dom"/>
</dbReference>
<sequence length="424" mass="45621">MLVVAGDDGVKPQTAEAVQHAKAAGVPLVVAINKMDKEGADPDRVKNELAAMEVIPDDWGGDTQFIPVSAHTGDGVDKLIEAILLQAELMELTAYTDVPGQGVVVESRLDKGRGAVASVLVQNGTLRTGDIVLVGKEYGRVRALVDENGVNIKSAGPSIPVEILGLTGVPDAGDEFVVLADEKKAKEVAEFRRTRLKDSVQAMQQAALIDNMFAGIGKPNLSIFNIILKTDVRGTLEALTASLVAMNTDEVQVKVVSSGVGGISENDVHLAATSKAMIVGFNVRADKTSKEIIDNEGLQLRYYNVIYNVLDDVKAIMGGMLSPEIREEILGVAEVRDVFTSPKFGQIAGSMVIEGTIHRNKPIRVLRDDVVIYEGELESLRRFKDDANEVKNGVECGIGVKNYTDVRVGDKIEVYKTTEIARTL</sequence>
<dbReference type="PANTHER" id="PTHR43381">
    <property type="entry name" value="TRANSLATION INITIATION FACTOR IF-2-RELATED"/>
    <property type="match status" value="1"/>
</dbReference>
<keyword evidence="4" id="KW-0963">Cytoplasm</keyword>
<dbReference type="NCBIfam" id="TIGR00487">
    <property type="entry name" value="IF-2"/>
    <property type="match status" value="1"/>
</dbReference>
<dbReference type="InterPro" id="IPR009000">
    <property type="entry name" value="Transl_B-barrel_sf"/>
</dbReference>
<dbReference type="InterPro" id="IPR036925">
    <property type="entry name" value="TIF_IF2_dom3_sf"/>
</dbReference>
<dbReference type="Pfam" id="PF11987">
    <property type="entry name" value="IF-2"/>
    <property type="match status" value="1"/>
</dbReference>
<dbReference type="GO" id="GO:0005829">
    <property type="term" value="C:cytosol"/>
    <property type="evidence" value="ECO:0007669"/>
    <property type="project" value="TreeGrafter"/>
</dbReference>
<evidence type="ECO:0000256" key="9">
    <source>
        <dbReference type="NCBIfam" id="TIGR00487"/>
    </source>
</evidence>
<evidence type="ECO:0000256" key="5">
    <source>
        <dbReference type="ARBA" id="ARBA00022540"/>
    </source>
</evidence>
<dbReference type="Pfam" id="PF03144">
    <property type="entry name" value="GTP_EFTU_D2"/>
    <property type="match status" value="1"/>
</dbReference>
<organism evidence="12 13">
    <name type="scientific">OM182 bacterium BACL3 MAG-120920-bin41</name>
    <dbReference type="NCBI Taxonomy" id="1655580"/>
    <lineage>
        <taxon>Bacteria</taxon>
        <taxon>Pseudomonadati</taxon>
        <taxon>Pseudomonadota</taxon>
        <taxon>Gammaproteobacteria</taxon>
        <taxon>OMG group</taxon>
        <taxon>OM182 clade</taxon>
    </lineage>
</organism>
<feature type="domain" description="Tr-type G" evidence="11">
    <location>
        <begin position="1"/>
        <end position="93"/>
    </location>
</feature>
<comment type="subcellular location">
    <subcellularLocation>
        <location evidence="1">Cytoplasm</location>
    </subcellularLocation>
</comment>
<dbReference type="EMBL" id="LIBE01000070">
    <property type="protein sequence ID" value="KRO85191.1"/>
    <property type="molecule type" value="Genomic_DNA"/>
</dbReference>
<evidence type="ECO:0000256" key="6">
    <source>
        <dbReference type="ARBA" id="ARBA00022741"/>
    </source>
</evidence>
<dbReference type="FunFam" id="3.40.50.10050:FF:000001">
    <property type="entry name" value="Translation initiation factor IF-2"/>
    <property type="match status" value="1"/>
</dbReference>
<dbReference type="Pfam" id="PF00009">
    <property type="entry name" value="GTP_EFTU"/>
    <property type="match status" value="1"/>
</dbReference>
<dbReference type="InterPro" id="IPR023115">
    <property type="entry name" value="TIF_IF2_dom3"/>
</dbReference>
<proteinExistence type="inferred from homology"/>
<comment type="caution">
    <text evidence="12">The sequence shown here is derived from an EMBL/GenBank/DDBJ whole genome shotgun (WGS) entry which is preliminary data.</text>
</comment>
<dbReference type="Gene3D" id="3.40.50.300">
    <property type="entry name" value="P-loop containing nucleotide triphosphate hydrolases"/>
    <property type="match status" value="1"/>
</dbReference>
<evidence type="ECO:0000256" key="2">
    <source>
        <dbReference type="ARBA" id="ARBA00007733"/>
    </source>
</evidence>
<dbReference type="Pfam" id="PF22042">
    <property type="entry name" value="EF-G_D2"/>
    <property type="match status" value="1"/>
</dbReference>
<dbReference type="PANTHER" id="PTHR43381:SF5">
    <property type="entry name" value="TR-TYPE G DOMAIN-CONTAINING PROTEIN"/>
    <property type="match status" value="1"/>
</dbReference>
<evidence type="ECO:0000259" key="11">
    <source>
        <dbReference type="PROSITE" id="PS51722"/>
    </source>
</evidence>
<dbReference type="SUPFAM" id="SSF50447">
    <property type="entry name" value="Translation proteins"/>
    <property type="match status" value="2"/>
</dbReference>
<accession>A0A0R2TE08</accession>
<dbReference type="FunFam" id="2.40.30.10:FF:000007">
    <property type="entry name" value="Translation initiation factor IF-2"/>
    <property type="match status" value="1"/>
</dbReference>
<comment type="function">
    <text evidence="10">One of the essential components for the initiation of protein synthesis. Protects formylmethionyl-tRNA from spontaneous hydrolysis and promotes its binding to the 30S ribosomal subunits. Also involved in the hydrolysis of GTP during the formation of the 70S ribosomal complex.</text>
</comment>
<dbReference type="GO" id="GO:0005525">
    <property type="term" value="F:GTP binding"/>
    <property type="evidence" value="ECO:0007669"/>
    <property type="project" value="UniProtKB-KW"/>
</dbReference>
<dbReference type="GO" id="GO:0003743">
    <property type="term" value="F:translation initiation factor activity"/>
    <property type="evidence" value="ECO:0007669"/>
    <property type="project" value="UniProtKB-UniRule"/>
</dbReference>
<dbReference type="FunFam" id="2.40.30.10:FF:000008">
    <property type="entry name" value="Translation initiation factor IF-2"/>
    <property type="match status" value="1"/>
</dbReference>
<evidence type="ECO:0000256" key="10">
    <source>
        <dbReference type="RuleBase" id="RU000644"/>
    </source>
</evidence>
<dbReference type="InterPro" id="IPR044145">
    <property type="entry name" value="IF2_II"/>
</dbReference>
<keyword evidence="5 10" id="KW-0396">Initiation factor</keyword>
<dbReference type="InterPro" id="IPR015760">
    <property type="entry name" value="TIF_IF2"/>
</dbReference>
<dbReference type="InterPro" id="IPR000178">
    <property type="entry name" value="TF_IF2_bacterial-like"/>
</dbReference>
<comment type="similarity">
    <text evidence="2 10">Belongs to the TRAFAC class translation factor GTPase superfamily. Classic translation factor GTPase family. IF-2 subfamily.</text>
</comment>
<keyword evidence="6" id="KW-0547">Nucleotide-binding</keyword>